<dbReference type="Proteomes" id="UP000656042">
    <property type="component" value="Unassembled WGS sequence"/>
</dbReference>
<name>A0A8J3C175_9ACTN</name>
<evidence type="ECO:0000313" key="2">
    <source>
        <dbReference type="EMBL" id="GGK94097.1"/>
    </source>
</evidence>
<organism evidence="2 3">
    <name type="scientific">Mangrovihabitans endophyticus</name>
    <dbReference type="NCBI Taxonomy" id="1751298"/>
    <lineage>
        <taxon>Bacteria</taxon>
        <taxon>Bacillati</taxon>
        <taxon>Actinomycetota</taxon>
        <taxon>Actinomycetes</taxon>
        <taxon>Micromonosporales</taxon>
        <taxon>Micromonosporaceae</taxon>
        <taxon>Mangrovihabitans</taxon>
    </lineage>
</organism>
<reference evidence="2" key="1">
    <citation type="journal article" date="2014" name="Int. J. Syst. Evol. Microbiol.">
        <title>Complete genome sequence of Corynebacterium casei LMG S-19264T (=DSM 44701T), isolated from a smear-ripened cheese.</title>
        <authorList>
            <consortium name="US DOE Joint Genome Institute (JGI-PGF)"/>
            <person name="Walter F."/>
            <person name="Albersmeier A."/>
            <person name="Kalinowski J."/>
            <person name="Ruckert C."/>
        </authorList>
    </citation>
    <scope>NUCLEOTIDE SEQUENCE</scope>
    <source>
        <strain evidence="2">CGMCC 4.7299</strain>
    </source>
</reference>
<accession>A0A8J3C175</accession>
<dbReference type="EMBL" id="BMMX01000011">
    <property type="protein sequence ID" value="GGK94097.1"/>
    <property type="molecule type" value="Genomic_DNA"/>
</dbReference>
<keyword evidence="3" id="KW-1185">Reference proteome</keyword>
<reference evidence="2" key="2">
    <citation type="submission" date="2020-09" db="EMBL/GenBank/DDBJ databases">
        <authorList>
            <person name="Sun Q."/>
            <person name="Zhou Y."/>
        </authorList>
    </citation>
    <scope>NUCLEOTIDE SEQUENCE</scope>
    <source>
        <strain evidence="2">CGMCC 4.7299</strain>
    </source>
</reference>
<evidence type="ECO:0000256" key="1">
    <source>
        <dbReference type="SAM" id="MobiDB-lite"/>
    </source>
</evidence>
<feature type="region of interest" description="Disordered" evidence="1">
    <location>
        <begin position="28"/>
        <end position="53"/>
    </location>
</feature>
<proteinExistence type="predicted"/>
<protein>
    <submittedName>
        <fullName evidence="2">Uncharacterized protein</fullName>
    </submittedName>
</protein>
<gene>
    <name evidence="2" type="ORF">GCM10012284_30190</name>
</gene>
<dbReference type="AlphaFoldDB" id="A0A8J3C175"/>
<feature type="compositionally biased region" description="Basic and acidic residues" evidence="1">
    <location>
        <begin position="28"/>
        <end position="38"/>
    </location>
</feature>
<comment type="caution">
    <text evidence="2">The sequence shown here is derived from an EMBL/GenBank/DDBJ whole genome shotgun (WGS) entry which is preliminary data.</text>
</comment>
<evidence type="ECO:0000313" key="3">
    <source>
        <dbReference type="Proteomes" id="UP000656042"/>
    </source>
</evidence>
<sequence>MIAAQWAVHLRAQRDQNGVIIRIHAPPEDRHVPADGREGNAGLGRRPEKRARKDVHIECNGGHSREGVATTR</sequence>